<comment type="caution">
    <text evidence="1">The sequence shown here is derived from an EMBL/GenBank/DDBJ whole genome shotgun (WGS) entry which is preliminary data.</text>
</comment>
<evidence type="ECO:0000313" key="1">
    <source>
        <dbReference type="EMBL" id="PUZ22785.1"/>
    </source>
</evidence>
<accession>A0A2T7BCI3</accession>
<dbReference type="EMBL" id="QCYK01000003">
    <property type="protein sequence ID" value="PUZ22785.1"/>
    <property type="molecule type" value="Genomic_DNA"/>
</dbReference>
<dbReference type="OrthoDB" id="628330at2"/>
<organism evidence="1 2">
    <name type="scientific">Chitinophaga parva</name>
    <dbReference type="NCBI Taxonomy" id="2169414"/>
    <lineage>
        <taxon>Bacteria</taxon>
        <taxon>Pseudomonadati</taxon>
        <taxon>Bacteroidota</taxon>
        <taxon>Chitinophagia</taxon>
        <taxon>Chitinophagales</taxon>
        <taxon>Chitinophagaceae</taxon>
        <taxon>Chitinophaga</taxon>
    </lineage>
</organism>
<proteinExistence type="predicted"/>
<dbReference type="AlphaFoldDB" id="A0A2T7BCI3"/>
<dbReference type="Proteomes" id="UP000244450">
    <property type="component" value="Unassembled WGS sequence"/>
</dbReference>
<dbReference type="PROSITE" id="PS51257">
    <property type="entry name" value="PROKAR_LIPOPROTEIN"/>
    <property type="match status" value="1"/>
</dbReference>
<reference evidence="1 2" key="1">
    <citation type="submission" date="2018-04" db="EMBL/GenBank/DDBJ databases">
        <title>Chitinophaga fuyangensis sp. nov., isolated from soil in a chemical factory.</title>
        <authorList>
            <person name="Chen K."/>
        </authorList>
    </citation>
    <scope>NUCLEOTIDE SEQUENCE [LARGE SCALE GENOMIC DNA]</scope>
    <source>
        <strain evidence="1 2">LY-1</strain>
    </source>
</reference>
<dbReference type="RefSeq" id="WP_108688530.1">
    <property type="nucleotide sequence ID" value="NZ_QCYK01000003.1"/>
</dbReference>
<keyword evidence="2" id="KW-1185">Reference proteome</keyword>
<evidence type="ECO:0000313" key="2">
    <source>
        <dbReference type="Proteomes" id="UP000244450"/>
    </source>
</evidence>
<protein>
    <recommendedName>
        <fullName evidence="3">DUF5007 domain-containing protein</fullName>
    </recommendedName>
</protein>
<gene>
    <name evidence="1" type="ORF">DCC81_20370</name>
</gene>
<evidence type="ECO:0008006" key="3">
    <source>
        <dbReference type="Google" id="ProtNLM"/>
    </source>
</evidence>
<sequence length="361" mass="39935">MMKQQYLKIMGMVLALSACTKTGDGFLSPTMQYSVTTFTVKKGQIASSNSLVSDGSTIPLTVKWTHIYDEKGNIVDTMFTHKYTVGVWTSGYNAATDSNYALIMAKRSTEELPPLIVNETSGVIQANSGTLNLPAGTYTMDLEVSNAAGKQELKHAMTIVLQEGKTIETSPETGNYSLGRLNANTAGAPPNSGIFNNTNNPFVMETITRLADTPNTLLVKIQDRFGTPFNPKKGEWKKRPASGLNPVPPYLQNLEYYSPDTYEARDEGMFIRFPLTPFPINSLGNGYNMYYILPTKFVHIDSTSSWSANTAPGTYYKGTADSHYLGVFKDDLYDFSLRIPLRIQVPGSYEITLKMLDVTHR</sequence>
<name>A0A2T7BCI3_9BACT</name>